<dbReference type="RefSeq" id="WP_125095128.1">
    <property type="nucleotide sequence ID" value="NZ_RRUE01000001.1"/>
</dbReference>
<dbReference type="EMBL" id="RRUE01000001">
    <property type="protein sequence ID" value="RRN45699.1"/>
    <property type="molecule type" value="Genomic_DNA"/>
</dbReference>
<dbReference type="GO" id="GO:0015171">
    <property type="term" value="F:amino acid transmembrane transporter activity"/>
    <property type="evidence" value="ECO:0007669"/>
    <property type="project" value="TreeGrafter"/>
</dbReference>
<feature type="transmembrane region" description="Helical" evidence="7">
    <location>
        <begin position="253"/>
        <end position="273"/>
    </location>
</feature>
<dbReference type="OrthoDB" id="9784202at2"/>
<sequence length="274" mass="29696">MNSPYLTEFLSVALVHLLAVVSPGSDFAVAVRQAVQHGRQAGLISAVGFGLGMLVHVVYTLIGLAALLRTVPAAMRAAQLVGAAYLAWLAIHFMRSAPPAGDPLDADETADPSTGPASPGYSHRPYQQAPSSRSVQSPALATQPAQFIQSDRSAQSEPSARSEQCSQSEQSTRSVHTQSTRQAFLTGFFTNATNPKATMFFLAVFTTLVSPQTPLEIQTLYGLWMCVATSIWFAIVAVLFSHEAVRRRFLAHGYWFERIMGAFLLAFALKLVFF</sequence>
<dbReference type="Pfam" id="PF01810">
    <property type="entry name" value="LysE"/>
    <property type="match status" value="2"/>
</dbReference>
<keyword evidence="9" id="KW-1185">Reference proteome</keyword>
<feature type="transmembrane region" description="Helical" evidence="7">
    <location>
        <begin position="221"/>
        <end position="241"/>
    </location>
</feature>
<accession>A0A3R8NTU7</accession>
<evidence type="ECO:0000313" key="9">
    <source>
        <dbReference type="Proteomes" id="UP000270261"/>
    </source>
</evidence>
<keyword evidence="2" id="KW-1003">Cell membrane</keyword>
<dbReference type="GO" id="GO:0005886">
    <property type="term" value="C:plasma membrane"/>
    <property type="evidence" value="ECO:0007669"/>
    <property type="project" value="UniProtKB-SubCell"/>
</dbReference>
<proteinExistence type="predicted"/>
<feature type="compositionally biased region" description="Polar residues" evidence="6">
    <location>
        <begin position="128"/>
        <end position="176"/>
    </location>
</feature>
<keyword evidence="4 7" id="KW-1133">Transmembrane helix</keyword>
<gene>
    <name evidence="8" type="ORF">EHV23_05995</name>
</gene>
<evidence type="ECO:0000313" key="8">
    <source>
        <dbReference type="EMBL" id="RRN45699.1"/>
    </source>
</evidence>
<evidence type="ECO:0000256" key="7">
    <source>
        <dbReference type="SAM" id="Phobius"/>
    </source>
</evidence>
<comment type="subcellular location">
    <subcellularLocation>
        <location evidence="1">Cell membrane</location>
        <topology evidence="1">Multi-pass membrane protein</topology>
    </subcellularLocation>
</comment>
<evidence type="ECO:0000256" key="3">
    <source>
        <dbReference type="ARBA" id="ARBA00022692"/>
    </source>
</evidence>
<keyword evidence="3 7" id="KW-0812">Transmembrane</keyword>
<evidence type="ECO:0000256" key="1">
    <source>
        <dbReference type="ARBA" id="ARBA00004651"/>
    </source>
</evidence>
<feature type="region of interest" description="Disordered" evidence="6">
    <location>
        <begin position="102"/>
        <end position="176"/>
    </location>
</feature>
<evidence type="ECO:0000256" key="5">
    <source>
        <dbReference type="ARBA" id="ARBA00023136"/>
    </source>
</evidence>
<evidence type="ECO:0000256" key="4">
    <source>
        <dbReference type="ARBA" id="ARBA00022989"/>
    </source>
</evidence>
<keyword evidence="5 7" id="KW-0472">Membrane</keyword>
<feature type="transmembrane region" description="Helical" evidence="7">
    <location>
        <begin position="12"/>
        <end position="31"/>
    </location>
</feature>
<feature type="transmembrane region" description="Helical" evidence="7">
    <location>
        <begin position="43"/>
        <end position="67"/>
    </location>
</feature>
<evidence type="ECO:0000256" key="2">
    <source>
        <dbReference type="ARBA" id="ARBA00022475"/>
    </source>
</evidence>
<dbReference type="PANTHER" id="PTHR30086:SF21">
    <property type="entry name" value="TRANSPORT PROTEIN"/>
    <property type="match status" value="1"/>
</dbReference>
<dbReference type="PANTHER" id="PTHR30086">
    <property type="entry name" value="ARGININE EXPORTER PROTEIN ARGO"/>
    <property type="match status" value="1"/>
</dbReference>
<dbReference type="InterPro" id="IPR001123">
    <property type="entry name" value="LeuE-type"/>
</dbReference>
<reference evidence="8 9" key="1">
    <citation type="submission" date="2018-11" db="EMBL/GenBank/DDBJ databases">
        <title>Genome sequencing of Lautropia sp. KCOM 2505 (= ChDC F240).</title>
        <authorList>
            <person name="Kook J.-K."/>
            <person name="Park S.-N."/>
            <person name="Lim Y.K."/>
        </authorList>
    </citation>
    <scope>NUCLEOTIDE SEQUENCE [LARGE SCALE GENOMIC DNA]</scope>
    <source>
        <strain evidence="8 9">KCOM 2505</strain>
    </source>
</reference>
<organism evidence="8 9">
    <name type="scientific">Lautropia dentalis</name>
    <dbReference type="NCBI Taxonomy" id="2490857"/>
    <lineage>
        <taxon>Bacteria</taxon>
        <taxon>Pseudomonadati</taxon>
        <taxon>Pseudomonadota</taxon>
        <taxon>Betaproteobacteria</taxon>
        <taxon>Burkholderiales</taxon>
        <taxon>Burkholderiaceae</taxon>
        <taxon>Lautropia</taxon>
    </lineage>
</organism>
<name>A0A3R8NTU7_9BURK</name>
<evidence type="ECO:0000256" key="6">
    <source>
        <dbReference type="SAM" id="MobiDB-lite"/>
    </source>
</evidence>
<dbReference type="AlphaFoldDB" id="A0A3R8NTU7"/>
<dbReference type="Proteomes" id="UP000270261">
    <property type="component" value="Unassembled WGS sequence"/>
</dbReference>
<protein>
    <submittedName>
        <fullName evidence="8">LysE family translocator</fullName>
    </submittedName>
</protein>
<comment type="caution">
    <text evidence="8">The sequence shown here is derived from an EMBL/GenBank/DDBJ whole genome shotgun (WGS) entry which is preliminary data.</text>
</comment>